<evidence type="ECO:0000313" key="2">
    <source>
        <dbReference type="EMBL" id="AFL66369.1"/>
    </source>
</evidence>
<dbReference type="HOGENOM" id="CLU_2461628_0_0_2"/>
<reference evidence="2 3" key="1">
    <citation type="journal article" date="2012" name="J. Bacteriol.">
        <title>Complete Genome Sequence of Desulfurococcus fermentans, a Hyperthermophilic Cellulolytic Crenarchaeon Isolated from a Freshwater Hot Spring in Kamchatka, Russia.</title>
        <authorList>
            <person name="Susanti D."/>
            <person name="Johnson E.F."/>
            <person name="Rodriguez J.R."/>
            <person name="Anderson I."/>
            <person name="Perevalova A.A."/>
            <person name="Kyrpides N."/>
            <person name="Lucas S."/>
            <person name="Han J."/>
            <person name="Lapidus A."/>
            <person name="Cheng J.F."/>
            <person name="Goodwin L."/>
            <person name="Pitluck S."/>
            <person name="Mavrommatis K."/>
            <person name="Peters L."/>
            <person name="Land M.L."/>
            <person name="Hauser L."/>
            <person name="Gopalan V."/>
            <person name="Chan P.P."/>
            <person name="Lowe T.M."/>
            <person name="Atomi H."/>
            <person name="Bonch-Osmolovskaya E.A."/>
            <person name="Woyke T."/>
            <person name="Mukhopadhyay B."/>
        </authorList>
    </citation>
    <scope>NUCLEOTIDE SEQUENCE [LARGE SCALE GENOMIC DNA]</scope>
    <source>
        <strain evidence="2 3">DSM 16532</strain>
    </source>
</reference>
<protein>
    <submittedName>
        <fullName evidence="2">Uncharacterized protein</fullName>
    </submittedName>
</protein>
<feature type="transmembrane region" description="Helical" evidence="1">
    <location>
        <begin position="12"/>
        <end position="36"/>
    </location>
</feature>
<dbReference type="RefSeq" id="WP_014767270.1">
    <property type="nucleotide sequence ID" value="NC_018001.1"/>
</dbReference>
<organism evidence="2 3">
    <name type="scientific">Desulfurococcus amylolyticus DSM 16532</name>
    <dbReference type="NCBI Taxonomy" id="768672"/>
    <lineage>
        <taxon>Archaea</taxon>
        <taxon>Thermoproteota</taxon>
        <taxon>Thermoprotei</taxon>
        <taxon>Desulfurococcales</taxon>
        <taxon>Desulfurococcaceae</taxon>
        <taxon>Desulfurococcus</taxon>
    </lineage>
</organism>
<dbReference type="AlphaFoldDB" id="I3XQZ5"/>
<proteinExistence type="predicted"/>
<keyword evidence="1" id="KW-0812">Transmembrane</keyword>
<sequence length="88" mass="9667">MLSRGLARGLMLVGLTGLMLSVALFMVYYVLLTYLFTSYPGVFSVTGSVLAGLLVLFLARYFLHVAVDAFHVLYLAWKKALRGLDTCG</sequence>
<name>I3XQZ5_DESAM</name>
<dbReference type="KEGG" id="dfd:Desfe_0464"/>
<gene>
    <name evidence="2" type="ORF">Desfe_0464</name>
</gene>
<accession>I3XQZ5</accession>
<keyword evidence="1" id="KW-0472">Membrane</keyword>
<dbReference type="EMBL" id="CP003321">
    <property type="protein sequence ID" value="AFL66369.1"/>
    <property type="molecule type" value="Genomic_DNA"/>
</dbReference>
<keyword evidence="1" id="KW-1133">Transmembrane helix</keyword>
<feature type="transmembrane region" description="Helical" evidence="1">
    <location>
        <begin position="42"/>
        <end position="63"/>
    </location>
</feature>
<dbReference type="Proteomes" id="UP000006175">
    <property type="component" value="Chromosome"/>
</dbReference>
<dbReference type="GeneID" id="13062153"/>
<dbReference type="eggNOG" id="arCOG14515">
    <property type="taxonomic scope" value="Archaea"/>
</dbReference>
<keyword evidence="3" id="KW-1185">Reference proteome</keyword>
<evidence type="ECO:0000256" key="1">
    <source>
        <dbReference type="SAM" id="Phobius"/>
    </source>
</evidence>
<evidence type="ECO:0000313" key="3">
    <source>
        <dbReference type="Proteomes" id="UP000006175"/>
    </source>
</evidence>